<accession>A0AAF0EI10</accession>
<evidence type="ECO:0000313" key="3">
    <source>
        <dbReference type="Proteomes" id="UP001214415"/>
    </source>
</evidence>
<protein>
    <submittedName>
        <fullName evidence="2">Uncharacterized protein</fullName>
    </submittedName>
</protein>
<organism evidence="2 3">
    <name type="scientific">Malassezia equina</name>
    <dbReference type="NCBI Taxonomy" id="1381935"/>
    <lineage>
        <taxon>Eukaryota</taxon>
        <taxon>Fungi</taxon>
        <taxon>Dikarya</taxon>
        <taxon>Basidiomycota</taxon>
        <taxon>Ustilaginomycotina</taxon>
        <taxon>Malasseziomycetes</taxon>
        <taxon>Malasseziales</taxon>
        <taxon>Malasseziaceae</taxon>
        <taxon>Malassezia</taxon>
    </lineage>
</organism>
<dbReference type="AlphaFoldDB" id="A0AAF0EI10"/>
<feature type="region of interest" description="Disordered" evidence="1">
    <location>
        <begin position="322"/>
        <end position="341"/>
    </location>
</feature>
<sequence>MDHTLDLALIQSEALYCLRKDQLVSLFKRYGIKPKGKCKQSSFTYIHAESLEREQLDVDITRSIAHGQPSEDPTHLASPQPPSSMSDEVDTWNDPSLPRALGLGFTTTSSEPAQTDFEKPIRRTSTRSRHSRAFSMLDQYKEMECSSTSVHNVDAASQNTVAEATCLEPSTPALPSTDYDDDALDMLISAVEEDVVPDKENELPAETVPTRTVPPKGPAEPGHASSATPTLSMERSVMPTKGDRVQKEPTQQAKASGTPVQPRMWPELSHNLPPVEQEGAPLTHGDVRRIYAEILAEQEALRRAKKPIGKVWRRMRTLLDASSAPSQPLSKARVQAEPYPTTRKTEIKPDYYSVADKEMLRMALYSSHSQVPDCIAPMPVARASNNENAPPCHPSAPVVRSLRTARRLEPSACQRSHTSPLREWHDLPKSMQMTTQGLR</sequence>
<keyword evidence="3" id="KW-1185">Reference proteome</keyword>
<dbReference type="Proteomes" id="UP001214415">
    <property type="component" value="Chromosome 2"/>
</dbReference>
<evidence type="ECO:0000256" key="1">
    <source>
        <dbReference type="SAM" id="MobiDB-lite"/>
    </source>
</evidence>
<evidence type="ECO:0000313" key="2">
    <source>
        <dbReference type="EMBL" id="WFD22727.1"/>
    </source>
</evidence>
<feature type="region of interest" description="Disordered" evidence="1">
    <location>
        <begin position="198"/>
        <end position="265"/>
    </location>
</feature>
<feature type="region of interest" description="Disordered" evidence="1">
    <location>
        <begin position="65"/>
        <end position="129"/>
    </location>
</feature>
<feature type="compositionally biased region" description="Polar residues" evidence="1">
    <location>
        <begin position="248"/>
        <end position="259"/>
    </location>
</feature>
<proteinExistence type="predicted"/>
<gene>
    <name evidence="2" type="ORF">MEQU1_001403</name>
</gene>
<reference evidence="2" key="1">
    <citation type="submission" date="2023-03" db="EMBL/GenBank/DDBJ databases">
        <title>Mating type loci evolution in Malassezia.</title>
        <authorList>
            <person name="Coelho M.A."/>
        </authorList>
    </citation>
    <scope>NUCLEOTIDE SEQUENCE</scope>
    <source>
        <strain evidence="2">CBS 12830</strain>
    </source>
</reference>
<name>A0AAF0EI10_9BASI</name>
<dbReference type="EMBL" id="CP119901">
    <property type="protein sequence ID" value="WFD22727.1"/>
    <property type="molecule type" value="Genomic_DNA"/>
</dbReference>